<gene>
    <name evidence="1" type="ORF">P4U88_03885</name>
</gene>
<evidence type="ECO:0000313" key="1">
    <source>
        <dbReference type="EMBL" id="MED1565095.1"/>
    </source>
</evidence>
<sequence>MFVKSIRGERYAIQYKIQKSHLLRFYKRYYNINPDSETVSFIHDDISSVYDKFSLDSKTISSVYDKFSPDSETISFIYDDISSVYGKFSLDSEMTSFIYDDISSD</sequence>
<organism evidence="1 2">
    <name type="scientific">Bacillus paramycoides</name>
    <dbReference type="NCBI Taxonomy" id="2026194"/>
    <lineage>
        <taxon>Bacteria</taxon>
        <taxon>Bacillati</taxon>
        <taxon>Bacillota</taxon>
        <taxon>Bacilli</taxon>
        <taxon>Bacillales</taxon>
        <taxon>Bacillaceae</taxon>
        <taxon>Bacillus</taxon>
        <taxon>Bacillus cereus group</taxon>
    </lineage>
</organism>
<name>A0ABU6MRH3_9BACI</name>
<dbReference type="EMBL" id="JARMDB010000003">
    <property type="protein sequence ID" value="MED1565095.1"/>
    <property type="molecule type" value="Genomic_DNA"/>
</dbReference>
<protein>
    <submittedName>
        <fullName evidence="1">Uncharacterized protein</fullName>
    </submittedName>
</protein>
<proteinExistence type="predicted"/>
<reference evidence="1 2" key="1">
    <citation type="submission" date="2023-03" db="EMBL/GenBank/DDBJ databases">
        <title>Bacillus Genome Sequencing.</title>
        <authorList>
            <person name="Dunlap C."/>
        </authorList>
    </citation>
    <scope>NUCLEOTIDE SEQUENCE [LARGE SCALE GENOMIC DNA]</scope>
    <source>
        <strain evidence="1 2">B-615</strain>
    </source>
</reference>
<comment type="caution">
    <text evidence="1">The sequence shown here is derived from an EMBL/GenBank/DDBJ whole genome shotgun (WGS) entry which is preliminary data.</text>
</comment>
<keyword evidence="2" id="KW-1185">Reference proteome</keyword>
<dbReference type="RefSeq" id="WP_327919068.1">
    <property type="nucleotide sequence ID" value="NZ_JARMDB010000003.1"/>
</dbReference>
<accession>A0ABU6MRH3</accession>
<evidence type="ECO:0000313" key="2">
    <source>
        <dbReference type="Proteomes" id="UP001309448"/>
    </source>
</evidence>
<dbReference type="Proteomes" id="UP001309448">
    <property type="component" value="Unassembled WGS sequence"/>
</dbReference>